<feature type="transmembrane region" description="Helical" evidence="9">
    <location>
        <begin position="179"/>
        <end position="198"/>
    </location>
</feature>
<keyword evidence="9" id="KW-0812">Transmembrane</keyword>
<feature type="transmembrane region" description="Helical" evidence="9">
    <location>
        <begin position="241"/>
        <end position="262"/>
    </location>
</feature>
<evidence type="ECO:0000259" key="10">
    <source>
        <dbReference type="PROSITE" id="PS50109"/>
    </source>
</evidence>
<dbReference type="InterPro" id="IPR004358">
    <property type="entry name" value="Sig_transdc_His_kin-like_C"/>
</dbReference>
<dbReference type="CDD" id="cd00082">
    <property type="entry name" value="HisKA"/>
    <property type="match status" value="1"/>
</dbReference>
<dbReference type="Pfam" id="PF16927">
    <property type="entry name" value="HisKA_7TM"/>
    <property type="match status" value="1"/>
</dbReference>
<dbReference type="InterPro" id="IPR003661">
    <property type="entry name" value="HisK_dim/P_dom"/>
</dbReference>
<dbReference type="OrthoDB" id="9784397at2"/>
<dbReference type="Pfam" id="PF00512">
    <property type="entry name" value="HisKA"/>
    <property type="match status" value="1"/>
</dbReference>
<keyword evidence="5" id="KW-0547">Nucleotide-binding</keyword>
<keyword evidence="13" id="KW-1185">Reference proteome</keyword>
<dbReference type="Gene3D" id="1.10.287.130">
    <property type="match status" value="1"/>
</dbReference>
<dbReference type="SUPFAM" id="SSF55781">
    <property type="entry name" value="GAF domain-like"/>
    <property type="match status" value="1"/>
</dbReference>
<dbReference type="NCBIfam" id="TIGR00229">
    <property type="entry name" value="sensory_box"/>
    <property type="match status" value="1"/>
</dbReference>
<dbReference type="SMART" id="SM00065">
    <property type="entry name" value="GAF"/>
    <property type="match status" value="1"/>
</dbReference>
<feature type="domain" description="Histidine kinase" evidence="10">
    <location>
        <begin position="609"/>
        <end position="820"/>
    </location>
</feature>
<dbReference type="InterPro" id="IPR013767">
    <property type="entry name" value="PAS_fold"/>
</dbReference>
<dbReference type="PANTHER" id="PTHR43065">
    <property type="entry name" value="SENSOR HISTIDINE KINASE"/>
    <property type="match status" value="1"/>
</dbReference>
<dbReference type="InterPro" id="IPR003594">
    <property type="entry name" value="HATPase_dom"/>
</dbReference>
<keyword evidence="4" id="KW-0808">Transferase</keyword>
<dbReference type="PROSITE" id="PS50109">
    <property type="entry name" value="HIS_KIN"/>
    <property type="match status" value="1"/>
</dbReference>
<evidence type="ECO:0000256" key="2">
    <source>
        <dbReference type="ARBA" id="ARBA00012438"/>
    </source>
</evidence>
<dbReference type="SMART" id="SM00388">
    <property type="entry name" value="HisKA"/>
    <property type="match status" value="1"/>
</dbReference>
<evidence type="ECO:0000256" key="7">
    <source>
        <dbReference type="ARBA" id="ARBA00022840"/>
    </source>
</evidence>
<dbReference type="InterPro" id="IPR003018">
    <property type="entry name" value="GAF"/>
</dbReference>
<feature type="transmembrane region" description="Helical" evidence="9">
    <location>
        <begin position="6"/>
        <end position="23"/>
    </location>
</feature>
<dbReference type="RefSeq" id="WP_052882574.1">
    <property type="nucleotide sequence ID" value="NZ_CP010904.1"/>
</dbReference>
<dbReference type="Gene3D" id="3.30.450.20">
    <property type="entry name" value="PAS domain"/>
    <property type="match status" value="1"/>
</dbReference>
<evidence type="ECO:0000256" key="1">
    <source>
        <dbReference type="ARBA" id="ARBA00000085"/>
    </source>
</evidence>
<feature type="transmembrane region" description="Helical" evidence="9">
    <location>
        <begin position="140"/>
        <end position="159"/>
    </location>
</feature>
<dbReference type="STRING" id="1307763.L21SP4_02102"/>
<name>A0A0G3EMK1_9BACT</name>
<dbReference type="InterPro" id="IPR036890">
    <property type="entry name" value="HATPase_C_sf"/>
</dbReference>
<evidence type="ECO:0000256" key="4">
    <source>
        <dbReference type="ARBA" id="ARBA00022679"/>
    </source>
</evidence>
<dbReference type="SUPFAM" id="SSF55785">
    <property type="entry name" value="PYP-like sensor domain (PAS domain)"/>
    <property type="match status" value="1"/>
</dbReference>
<feature type="transmembrane region" description="Helical" evidence="9">
    <location>
        <begin position="64"/>
        <end position="82"/>
    </location>
</feature>
<dbReference type="PRINTS" id="PR00344">
    <property type="entry name" value="BCTRLSENSOR"/>
</dbReference>
<dbReference type="InterPro" id="IPR035965">
    <property type="entry name" value="PAS-like_dom_sf"/>
</dbReference>
<feature type="transmembrane region" description="Helical" evidence="9">
    <location>
        <begin position="268"/>
        <end position="289"/>
    </location>
</feature>
<evidence type="ECO:0000313" key="13">
    <source>
        <dbReference type="Proteomes" id="UP000035268"/>
    </source>
</evidence>
<dbReference type="SUPFAM" id="SSF47384">
    <property type="entry name" value="Homodimeric domain of signal transducing histidine kinase"/>
    <property type="match status" value="1"/>
</dbReference>
<gene>
    <name evidence="12" type="ORF">L21SP4_02102</name>
</gene>
<dbReference type="Gene3D" id="3.30.565.10">
    <property type="entry name" value="Histidine kinase-like ATPase, C-terminal domain"/>
    <property type="match status" value="1"/>
</dbReference>
<dbReference type="GO" id="GO:0005524">
    <property type="term" value="F:ATP binding"/>
    <property type="evidence" value="ECO:0007669"/>
    <property type="project" value="UniProtKB-KW"/>
</dbReference>
<keyword evidence="3" id="KW-0597">Phosphoprotein</keyword>
<keyword evidence="9" id="KW-1133">Transmembrane helix</keyword>
<feature type="transmembrane region" description="Helical" evidence="9">
    <location>
        <begin position="35"/>
        <end position="52"/>
    </location>
</feature>
<keyword evidence="9" id="KW-0472">Membrane</keyword>
<dbReference type="GO" id="GO:0006355">
    <property type="term" value="P:regulation of DNA-templated transcription"/>
    <property type="evidence" value="ECO:0007669"/>
    <property type="project" value="InterPro"/>
</dbReference>
<feature type="transmembrane region" description="Helical" evidence="9">
    <location>
        <begin position="210"/>
        <end position="229"/>
    </location>
</feature>
<dbReference type="InterPro" id="IPR005467">
    <property type="entry name" value="His_kinase_dom"/>
</dbReference>
<dbReference type="EMBL" id="CP010904">
    <property type="protein sequence ID" value="AKJ65334.1"/>
    <property type="molecule type" value="Genomic_DNA"/>
</dbReference>
<dbReference type="PROSITE" id="PS50112">
    <property type="entry name" value="PAS"/>
    <property type="match status" value="1"/>
</dbReference>
<keyword evidence="8" id="KW-0902">Two-component regulatory system</keyword>
<dbReference type="InterPro" id="IPR031621">
    <property type="entry name" value="HisKA_7TM"/>
</dbReference>
<dbReference type="SMART" id="SM00091">
    <property type="entry name" value="PAS"/>
    <property type="match status" value="1"/>
</dbReference>
<feature type="domain" description="PAS" evidence="11">
    <location>
        <begin position="482"/>
        <end position="519"/>
    </location>
</feature>
<dbReference type="InterPro" id="IPR036097">
    <property type="entry name" value="HisK_dim/P_sf"/>
</dbReference>
<feature type="transmembrane region" description="Helical" evidence="9">
    <location>
        <begin position="102"/>
        <end position="120"/>
    </location>
</feature>
<dbReference type="InterPro" id="IPR000014">
    <property type="entry name" value="PAS"/>
</dbReference>
<dbReference type="AlphaFoldDB" id="A0A0G3EMK1"/>
<comment type="catalytic activity">
    <reaction evidence="1">
        <text>ATP + protein L-histidine = ADP + protein N-phospho-L-histidine.</text>
        <dbReference type="EC" id="2.7.13.3"/>
    </reaction>
</comment>
<dbReference type="PANTHER" id="PTHR43065:SF10">
    <property type="entry name" value="PEROXIDE STRESS-ACTIVATED HISTIDINE KINASE MAK3"/>
    <property type="match status" value="1"/>
</dbReference>
<dbReference type="KEGG" id="vbl:L21SP4_02102"/>
<evidence type="ECO:0000256" key="6">
    <source>
        <dbReference type="ARBA" id="ARBA00022777"/>
    </source>
</evidence>
<proteinExistence type="predicted"/>
<dbReference type="Pfam" id="PF00989">
    <property type="entry name" value="PAS"/>
    <property type="match status" value="1"/>
</dbReference>
<accession>A0A0G3EMK1</accession>
<evidence type="ECO:0000256" key="8">
    <source>
        <dbReference type="ARBA" id="ARBA00023012"/>
    </source>
</evidence>
<evidence type="ECO:0000256" key="5">
    <source>
        <dbReference type="ARBA" id="ARBA00022741"/>
    </source>
</evidence>
<dbReference type="EC" id="2.7.13.3" evidence="2"/>
<evidence type="ECO:0000256" key="9">
    <source>
        <dbReference type="SAM" id="Phobius"/>
    </source>
</evidence>
<dbReference type="Pfam" id="PF02518">
    <property type="entry name" value="HATPase_c"/>
    <property type="match status" value="1"/>
</dbReference>
<protein>
    <recommendedName>
        <fullName evidence="2">histidine kinase</fullName>
        <ecNumber evidence="2">2.7.13.3</ecNumber>
    </recommendedName>
</protein>
<keyword evidence="6 12" id="KW-0418">Kinase</keyword>
<reference evidence="13" key="1">
    <citation type="submission" date="2015-02" db="EMBL/GenBank/DDBJ databases">
        <title>Description and complete genome sequence of the first cultured representative of the subdivision 5 of the Verrucomicrobia phylum.</title>
        <authorList>
            <person name="Spring S."/>
            <person name="Bunk B."/>
            <person name="Sproer C."/>
            <person name="Klenk H.-P."/>
        </authorList>
    </citation>
    <scope>NUCLEOTIDE SEQUENCE [LARGE SCALE GENOMIC DNA]</scope>
    <source>
        <strain evidence="13">L21-Fru-AB</strain>
    </source>
</reference>
<dbReference type="InterPro" id="IPR029016">
    <property type="entry name" value="GAF-like_dom_sf"/>
</dbReference>
<dbReference type="GO" id="GO:0000155">
    <property type="term" value="F:phosphorelay sensor kinase activity"/>
    <property type="evidence" value="ECO:0007669"/>
    <property type="project" value="InterPro"/>
</dbReference>
<reference evidence="12 13" key="2">
    <citation type="journal article" date="2016" name="ISME J.">
        <title>Characterization of the first cultured representative of Verrucomicrobia subdivision 5 indicates the proposal of a novel phylum.</title>
        <authorList>
            <person name="Spring S."/>
            <person name="Bunk B."/>
            <person name="Sproer C."/>
            <person name="Schumann P."/>
            <person name="Rohde M."/>
            <person name="Tindall B.J."/>
            <person name="Klenk H.P."/>
        </authorList>
    </citation>
    <scope>NUCLEOTIDE SEQUENCE [LARGE SCALE GENOMIC DNA]</scope>
    <source>
        <strain evidence="12 13">L21-Fru-AB</strain>
    </source>
</reference>
<evidence type="ECO:0000259" key="11">
    <source>
        <dbReference type="PROSITE" id="PS50112"/>
    </source>
</evidence>
<keyword evidence="7" id="KW-0067">ATP-binding</keyword>
<dbReference type="SMART" id="SM00387">
    <property type="entry name" value="HATPase_c"/>
    <property type="match status" value="1"/>
</dbReference>
<dbReference type="SUPFAM" id="SSF55874">
    <property type="entry name" value="ATPase domain of HSP90 chaperone/DNA topoisomerase II/histidine kinase"/>
    <property type="match status" value="1"/>
</dbReference>
<evidence type="ECO:0000313" key="12">
    <source>
        <dbReference type="EMBL" id="AKJ65334.1"/>
    </source>
</evidence>
<dbReference type="CDD" id="cd00130">
    <property type="entry name" value="PAS"/>
    <property type="match status" value="1"/>
</dbReference>
<sequence length="826" mass="91933">MNFFHFSILSATITVFALGLLVFFTNSGRRANRRYLLFSVIIALWLFCQWMVLNAQEAEDAEFWIRQASRVCILVPTAFFLLRLSLLDESEGFWHSVRRSGIFILVNLLAALLCGTDLFIREVVLTRDTELNVVFAEPRYGPLFHLFSLMYIALVAVLIRHFIRDIRSTKSIRQVELKFVCLGAIVGISTGITLGIIIPAISGSSKTAPLAPYGVILLNVIIAYGIATHRIMDVSHLLQRALGYIVLSAYLAVIFLFSWWVADLLFTGWFAMPDIVACCVAAVVTAIFAPPLKDRVHRMTGKLFDDAGNIDTAELMRRASDLLRTVSTLPSLLNQASGLVLRTMDAERGMFLFRQPDGFYRPPPELKEENPLELAEDSPVVRVLSQQRRPLVPEIEGRLRTTEQRAAACAELQALGMAIGIGIYSKGYLRGMLLLGPRRSERIYGSPEQNALQSLCNQFAVAVENAQLYTEVQNSKIYNDFLVEHLVTGVAATDSRGRVSIFNREAERITGVPSSALLGSPCSELPEPLNEFMEETLATGKGRRDCDTLIRSTADEEYHLRLGAAVITGRGEARLGGLLVFHDVSAVHRLQQQVRRSDRLASAGTLAAGMAHEIKNPLVTIKTFTQLLPERYEDPDFRRNFSELVGHEVGRIDNTVNQLLRFARPQPPHLVPVHLQEILQRVQSLVAENMKQKGIESRTRWEASNDLIRGDASLLIQAFLNFCLNAIEAMEKGGVLSMETRNERRDGRPAVRVEIADTGCGIPREDVPRIFDPFFTGKDEGTGLGLPVAHGIIKDHQGEVEVRSAQGEGTSFFISFETVNEGDPDS</sequence>
<organism evidence="12 13">
    <name type="scientific">Kiritimatiella glycovorans</name>
    <dbReference type="NCBI Taxonomy" id="1307763"/>
    <lineage>
        <taxon>Bacteria</taxon>
        <taxon>Pseudomonadati</taxon>
        <taxon>Kiritimatiellota</taxon>
        <taxon>Kiritimatiellia</taxon>
        <taxon>Kiritimatiellales</taxon>
        <taxon>Kiritimatiellaceae</taxon>
        <taxon>Kiritimatiella</taxon>
    </lineage>
</organism>
<dbReference type="Proteomes" id="UP000035268">
    <property type="component" value="Chromosome"/>
</dbReference>
<evidence type="ECO:0000256" key="3">
    <source>
        <dbReference type="ARBA" id="ARBA00022553"/>
    </source>
</evidence>
<dbReference type="Gene3D" id="3.30.450.40">
    <property type="match status" value="1"/>
</dbReference>